<evidence type="ECO:0000313" key="4">
    <source>
        <dbReference type="Proteomes" id="UP000698222"/>
    </source>
</evidence>
<feature type="region of interest" description="Disordered" evidence="1">
    <location>
        <begin position="1"/>
        <end position="39"/>
    </location>
</feature>
<dbReference type="EMBL" id="JAGIOC010000001">
    <property type="protein sequence ID" value="MBP2409892.1"/>
    <property type="molecule type" value="Genomic_DNA"/>
</dbReference>
<dbReference type="SUPFAM" id="SSF56601">
    <property type="entry name" value="beta-lactamase/transpeptidase-like"/>
    <property type="match status" value="1"/>
</dbReference>
<dbReference type="InterPro" id="IPR050789">
    <property type="entry name" value="Diverse_Enzym_Activities"/>
</dbReference>
<feature type="compositionally biased region" description="Low complexity" evidence="1">
    <location>
        <begin position="10"/>
        <end position="35"/>
    </location>
</feature>
<dbReference type="Proteomes" id="UP000698222">
    <property type="component" value="Unassembled WGS sequence"/>
</dbReference>
<reference evidence="3 4" key="1">
    <citation type="submission" date="2021-03" db="EMBL/GenBank/DDBJ databases">
        <title>Sequencing the genomes of 1000 actinobacteria strains.</title>
        <authorList>
            <person name="Klenk H.-P."/>
        </authorList>
    </citation>
    <scope>NUCLEOTIDE SEQUENCE [LARGE SCALE GENOMIC DNA]</scope>
    <source>
        <strain evidence="3 4">DSM 14564</strain>
    </source>
</reference>
<dbReference type="InterPro" id="IPR012338">
    <property type="entry name" value="Beta-lactam/transpept-like"/>
</dbReference>
<dbReference type="PANTHER" id="PTHR43283:SF7">
    <property type="entry name" value="BETA-LACTAMASE-RELATED DOMAIN-CONTAINING PROTEIN"/>
    <property type="match status" value="1"/>
</dbReference>
<organism evidence="3 4">
    <name type="scientific">Brachybacterium fresconis</name>
    <dbReference type="NCBI Taxonomy" id="173363"/>
    <lineage>
        <taxon>Bacteria</taxon>
        <taxon>Bacillati</taxon>
        <taxon>Actinomycetota</taxon>
        <taxon>Actinomycetes</taxon>
        <taxon>Micrococcales</taxon>
        <taxon>Dermabacteraceae</taxon>
        <taxon>Brachybacterium</taxon>
    </lineage>
</organism>
<evidence type="ECO:0000313" key="3">
    <source>
        <dbReference type="EMBL" id="MBP2409892.1"/>
    </source>
</evidence>
<dbReference type="Pfam" id="PF00144">
    <property type="entry name" value="Beta-lactamase"/>
    <property type="match status" value="1"/>
</dbReference>
<gene>
    <name evidence="3" type="ORF">JOF44_002795</name>
</gene>
<comment type="caution">
    <text evidence="3">The sequence shown here is derived from an EMBL/GenBank/DDBJ whole genome shotgun (WGS) entry which is preliminary data.</text>
</comment>
<keyword evidence="4" id="KW-1185">Reference proteome</keyword>
<dbReference type="RefSeq" id="WP_209892622.1">
    <property type="nucleotide sequence ID" value="NZ_BAAAJV010000046.1"/>
</dbReference>
<evidence type="ECO:0000256" key="1">
    <source>
        <dbReference type="SAM" id="MobiDB-lite"/>
    </source>
</evidence>
<dbReference type="PANTHER" id="PTHR43283">
    <property type="entry name" value="BETA-LACTAMASE-RELATED"/>
    <property type="match status" value="1"/>
</dbReference>
<sequence length="344" mass="37292">MSPADAARSTTTDPITAAPPRAAAASATEAAPGAAPAGGAGTVPDPLLLFPLRQRIVERDLGVRAIHVHRGGRDEVSHRFVEDTAENIYSCSKTVTALAVGIAASEGLLEVEDRLVDHLPAPAGGYGRGIDQVRLRHLLTMTSGSPVLGFLEEERDHEDLTALILGTDLIADPGRRWEYSNGSIFLLSRVISERTGQSLRDWLLPRLFEPLGILNPQWHTTRDGHSWGATGLHLKSGQLARIGRLLLQRGEHEGTQLVPAAWIDAMHAEDTWVATGEVEPESTRYGYGVWRCSIDGAWRADGAYGQLVLVLPEQDAVVTLTSHLEGRGSDEIMRAVWEELLPLL</sequence>
<dbReference type="InterPro" id="IPR001466">
    <property type="entry name" value="Beta-lactam-related"/>
</dbReference>
<name>A0ABS4YM65_9MICO</name>
<feature type="domain" description="Beta-lactamase-related" evidence="2">
    <location>
        <begin position="79"/>
        <end position="333"/>
    </location>
</feature>
<protein>
    <submittedName>
        <fullName evidence="3">CubicO group peptidase (Beta-lactamase class C family)</fullName>
    </submittedName>
</protein>
<proteinExistence type="predicted"/>
<evidence type="ECO:0000259" key="2">
    <source>
        <dbReference type="Pfam" id="PF00144"/>
    </source>
</evidence>
<dbReference type="Gene3D" id="3.40.710.10">
    <property type="entry name" value="DD-peptidase/beta-lactamase superfamily"/>
    <property type="match status" value="1"/>
</dbReference>
<accession>A0ABS4YM65</accession>